<keyword evidence="3" id="KW-1185">Reference proteome</keyword>
<feature type="region of interest" description="Disordered" evidence="1">
    <location>
        <begin position="217"/>
        <end position="286"/>
    </location>
</feature>
<comment type="caution">
    <text evidence="2">The sequence shown here is derived from an EMBL/GenBank/DDBJ whole genome shotgun (WGS) entry which is preliminary data.</text>
</comment>
<evidence type="ECO:0000256" key="1">
    <source>
        <dbReference type="SAM" id="MobiDB-lite"/>
    </source>
</evidence>
<proteinExistence type="predicted"/>
<dbReference type="Proteomes" id="UP000784294">
    <property type="component" value="Unassembled WGS sequence"/>
</dbReference>
<name>A0A3S5B6M7_9PLAT</name>
<reference evidence="2" key="1">
    <citation type="submission" date="2018-11" db="EMBL/GenBank/DDBJ databases">
        <authorList>
            <consortium name="Pathogen Informatics"/>
        </authorList>
    </citation>
    <scope>NUCLEOTIDE SEQUENCE</scope>
</reference>
<dbReference type="AlphaFoldDB" id="A0A3S5B6M7"/>
<organism evidence="2 3">
    <name type="scientific">Protopolystoma xenopodis</name>
    <dbReference type="NCBI Taxonomy" id="117903"/>
    <lineage>
        <taxon>Eukaryota</taxon>
        <taxon>Metazoa</taxon>
        <taxon>Spiralia</taxon>
        <taxon>Lophotrochozoa</taxon>
        <taxon>Platyhelminthes</taxon>
        <taxon>Monogenea</taxon>
        <taxon>Polyopisthocotylea</taxon>
        <taxon>Polystomatidea</taxon>
        <taxon>Polystomatidae</taxon>
        <taxon>Protopolystoma</taxon>
    </lineage>
</organism>
<sequence length="336" mass="37158">MFSVRDKDCHRTVASTPTHRIARATQSLSPISDGIVDDSVSSQTRRHRSISGCCLTLTPARTKESQLENRHIKPITLKENAVGVVEGTNLNDCILPSNNPSHRDCEIFDTFAERNRASDQPVVNTIITRINHTPTSPLDSISLYGRHDIQENGNEPLQIEAITSTNDKSVHEDFPHRRLQASCISPETSLRKSLITQDGSGIIGTSQDLYSNRNRGENTNFGDKNCAVNEGNKTDQKETKKRHVSIVNVDQQIPAPSNEVTHEDLISSSTSEDETFAPGSPRGVSPTRLTDCLNQLVRSTRGWHLQQLADLHSLIGHRILLGWRGIANRAGLVEVN</sequence>
<protein>
    <submittedName>
        <fullName evidence="2">Uncharacterized protein</fullName>
    </submittedName>
</protein>
<gene>
    <name evidence="2" type="ORF">PXEA_LOCUS28719</name>
</gene>
<evidence type="ECO:0000313" key="2">
    <source>
        <dbReference type="EMBL" id="VEL35279.1"/>
    </source>
</evidence>
<feature type="compositionally biased region" description="Polar residues" evidence="1">
    <location>
        <begin position="248"/>
        <end position="259"/>
    </location>
</feature>
<accession>A0A3S5B6M7</accession>
<evidence type="ECO:0000313" key="3">
    <source>
        <dbReference type="Proteomes" id="UP000784294"/>
    </source>
</evidence>
<dbReference type="EMBL" id="CAAALY010249467">
    <property type="protein sequence ID" value="VEL35279.1"/>
    <property type="molecule type" value="Genomic_DNA"/>
</dbReference>